<dbReference type="InterPro" id="IPR008915">
    <property type="entry name" value="Peptidase_M50"/>
</dbReference>
<dbReference type="RefSeq" id="WP_155217371.1">
    <property type="nucleotide sequence ID" value="NZ_WNHB01000005.1"/>
</dbReference>
<proteinExistence type="inferred from homology"/>
<accession>A0A6N8CQZ4</accession>
<evidence type="ECO:0000256" key="5">
    <source>
        <dbReference type="ARBA" id="ARBA00022989"/>
    </source>
</evidence>
<dbReference type="GO" id="GO:0006508">
    <property type="term" value="P:proteolysis"/>
    <property type="evidence" value="ECO:0007669"/>
    <property type="project" value="InterPro"/>
</dbReference>
<evidence type="ECO:0000259" key="8">
    <source>
        <dbReference type="Pfam" id="PF02163"/>
    </source>
</evidence>
<comment type="caution">
    <text evidence="9">The sequence shown here is derived from an EMBL/GenBank/DDBJ whole genome shotgun (WGS) entry which is preliminary data.</text>
</comment>
<dbReference type="AlphaFoldDB" id="A0A6N8CQZ4"/>
<keyword evidence="6 7" id="KW-0472">Membrane</keyword>
<feature type="transmembrane region" description="Helical" evidence="7">
    <location>
        <begin position="82"/>
        <end position="108"/>
    </location>
</feature>
<feature type="transmembrane region" description="Helical" evidence="7">
    <location>
        <begin position="114"/>
        <end position="132"/>
    </location>
</feature>
<gene>
    <name evidence="9" type="ORF">GMB86_04845</name>
</gene>
<reference evidence="9 10" key="1">
    <citation type="submission" date="2019-11" db="EMBL/GenBank/DDBJ databases">
        <title>Terrilactibacillus tamarindus sp. nov. BCM23-1 isolated from bark of Tamarindus indica.</title>
        <authorList>
            <person name="Kingkaew E."/>
            <person name="Tanasupawat S."/>
        </authorList>
    </citation>
    <scope>NUCLEOTIDE SEQUENCE [LARGE SCALE GENOMIC DNA]</scope>
    <source>
        <strain evidence="9 10">BCM23-1</strain>
    </source>
</reference>
<feature type="domain" description="Peptidase M50" evidence="8">
    <location>
        <begin position="19"/>
        <end position="104"/>
    </location>
</feature>
<protein>
    <recommendedName>
        <fullName evidence="8">Peptidase M50 domain-containing protein</fullName>
    </recommendedName>
</protein>
<dbReference type="EMBL" id="WNHB01000005">
    <property type="protein sequence ID" value="MTT31345.1"/>
    <property type="molecule type" value="Genomic_DNA"/>
</dbReference>
<evidence type="ECO:0000256" key="2">
    <source>
        <dbReference type="ARBA" id="ARBA00004141"/>
    </source>
</evidence>
<feature type="transmembrane region" description="Helical" evidence="7">
    <location>
        <begin position="12"/>
        <end position="36"/>
    </location>
</feature>
<evidence type="ECO:0000256" key="6">
    <source>
        <dbReference type="ARBA" id="ARBA00023136"/>
    </source>
</evidence>
<dbReference type="Proteomes" id="UP000440978">
    <property type="component" value="Unassembled WGS sequence"/>
</dbReference>
<dbReference type="Pfam" id="PF02163">
    <property type="entry name" value="Peptidase_M50"/>
    <property type="match status" value="1"/>
</dbReference>
<keyword evidence="10" id="KW-1185">Reference proteome</keyword>
<comment type="cofactor">
    <cofactor evidence="1">
        <name>Zn(2+)</name>
        <dbReference type="ChEBI" id="CHEBI:29105"/>
    </cofactor>
</comment>
<evidence type="ECO:0000313" key="9">
    <source>
        <dbReference type="EMBL" id="MTT31345.1"/>
    </source>
</evidence>
<evidence type="ECO:0000313" key="10">
    <source>
        <dbReference type="Proteomes" id="UP000440978"/>
    </source>
</evidence>
<evidence type="ECO:0000256" key="4">
    <source>
        <dbReference type="ARBA" id="ARBA00022692"/>
    </source>
</evidence>
<dbReference type="OrthoDB" id="849477at2"/>
<name>A0A6N8CQZ4_9BACI</name>
<keyword evidence="5 7" id="KW-1133">Transmembrane helix</keyword>
<comment type="subcellular location">
    <subcellularLocation>
        <location evidence="2">Membrane</location>
        <topology evidence="2">Multi-pass membrane protein</topology>
    </subcellularLocation>
</comment>
<organism evidence="9 10">
    <name type="scientific">Terrilactibacillus tamarindi</name>
    <dbReference type="NCBI Taxonomy" id="2599694"/>
    <lineage>
        <taxon>Bacteria</taxon>
        <taxon>Bacillati</taxon>
        <taxon>Bacillota</taxon>
        <taxon>Bacilli</taxon>
        <taxon>Bacillales</taxon>
        <taxon>Bacillaceae</taxon>
        <taxon>Terrilactibacillus</taxon>
    </lineage>
</organism>
<keyword evidence="4 7" id="KW-0812">Transmembrane</keyword>
<comment type="similarity">
    <text evidence="3">Belongs to the peptidase M50B family.</text>
</comment>
<evidence type="ECO:0000256" key="7">
    <source>
        <dbReference type="SAM" id="Phobius"/>
    </source>
</evidence>
<dbReference type="GO" id="GO:0016020">
    <property type="term" value="C:membrane"/>
    <property type="evidence" value="ECO:0007669"/>
    <property type="project" value="UniProtKB-SubCell"/>
</dbReference>
<evidence type="ECO:0000256" key="1">
    <source>
        <dbReference type="ARBA" id="ARBA00001947"/>
    </source>
</evidence>
<sequence length="159" mass="18489">MFHLKDLFPLLIGLLIIYPIVSFIHILGHLFMAYLFGGKASFQMGFGRQLIKFGKFKVNSLYFIDSYCNYTKLKWDNRVTNMLVYLGGPLFNIGTSLLINSLILHGVIPYHTLFYQFVYFSLYFCFFSIVPVQYSKTNVSDGLAIYRILRYGSRSQIKN</sequence>
<evidence type="ECO:0000256" key="3">
    <source>
        <dbReference type="ARBA" id="ARBA00007931"/>
    </source>
</evidence>